<dbReference type="InterPro" id="IPR015867">
    <property type="entry name" value="N-reg_PII/ATP_PRibTrfase_C"/>
</dbReference>
<dbReference type="GO" id="GO:0005507">
    <property type="term" value="F:copper ion binding"/>
    <property type="evidence" value="ECO:0007669"/>
    <property type="project" value="TreeGrafter"/>
</dbReference>
<comment type="similarity">
    <text evidence="1">Belongs to the CutA family.</text>
</comment>
<evidence type="ECO:0000256" key="1">
    <source>
        <dbReference type="ARBA" id="ARBA00010169"/>
    </source>
</evidence>
<evidence type="ECO:0000313" key="2">
    <source>
        <dbReference type="EMBL" id="OGK06929.1"/>
    </source>
</evidence>
<evidence type="ECO:0008006" key="4">
    <source>
        <dbReference type="Google" id="ProtNLM"/>
    </source>
</evidence>
<protein>
    <recommendedName>
        <fullName evidence="4">Divalent-cation tolerance protein CutA</fullName>
    </recommendedName>
</protein>
<dbReference type="SUPFAM" id="SSF54913">
    <property type="entry name" value="GlnB-like"/>
    <property type="match status" value="1"/>
</dbReference>
<gene>
    <name evidence="2" type="ORF">A2519_05785</name>
</gene>
<organism evidence="2 3">
    <name type="scientific">Candidatus Raymondbacteria bacterium RIFOXYD12_FULL_49_13</name>
    <dbReference type="NCBI Taxonomy" id="1817890"/>
    <lineage>
        <taxon>Bacteria</taxon>
        <taxon>Raymondiibacteriota</taxon>
    </lineage>
</organism>
<dbReference type="Proteomes" id="UP000179243">
    <property type="component" value="Unassembled WGS sequence"/>
</dbReference>
<dbReference type="EMBL" id="MFYX01000017">
    <property type="protein sequence ID" value="OGK06929.1"/>
    <property type="molecule type" value="Genomic_DNA"/>
</dbReference>
<name>A0A1F7FJN7_UNCRA</name>
<dbReference type="AlphaFoldDB" id="A0A1F7FJN7"/>
<reference evidence="2 3" key="1">
    <citation type="journal article" date="2016" name="Nat. Commun.">
        <title>Thousands of microbial genomes shed light on interconnected biogeochemical processes in an aquifer system.</title>
        <authorList>
            <person name="Anantharaman K."/>
            <person name="Brown C.T."/>
            <person name="Hug L.A."/>
            <person name="Sharon I."/>
            <person name="Castelle C.J."/>
            <person name="Probst A.J."/>
            <person name="Thomas B.C."/>
            <person name="Singh A."/>
            <person name="Wilkins M.J."/>
            <person name="Karaoz U."/>
            <person name="Brodie E.L."/>
            <person name="Williams K.H."/>
            <person name="Hubbard S.S."/>
            <person name="Banfield J.F."/>
        </authorList>
    </citation>
    <scope>NUCLEOTIDE SEQUENCE [LARGE SCALE GENOMIC DNA]</scope>
</reference>
<dbReference type="PANTHER" id="PTHR23419:SF8">
    <property type="entry name" value="FI09726P"/>
    <property type="match status" value="1"/>
</dbReference>
<dbReference type="InterPro" id="IPR004323">
    <property type="entry name" value="Ion_tolerance_CutA"/>
</dbReference>
<sequence>MEHCFVYITAKDKRQAKSIGKTLVRERLAACANIIEKIHSFYWWEGKLQENAEALLIVKTRKTLVKKLVTRVKKLHSYSCPCVVALPITEGNPDFLNWISAETR</sequence>
<accession>A0A1F7FJN7</accession>
<dbReference type="Gene3D" id="3.30.70.120">
    <property type="match status" value="1"/>
</dbReference>
<dbReference type="Pfam" id="PF03091">
    <property type="entry name" value="CutA1"/>
    <property type="match status" value="1"/>
</dbReference>
<dbReference type="GO" id="GO:0010038">
    <property type="term" value="P:response to metal ion"/>
    <property type="evidence" value="ECO:0007669"/>
    <property type="project" value="InterPro"/>
</dbReference>
<evidence type="ECO:0000313" key="3">
    <source>
        <dbReference type="Proteomes" id="UP000179243"/>
    </source>
</evidence>
<proteinExistence type="inferred from homology"/>
<dbReference type="InterPro" id="IPR011322">
    <property type="entry name" value="N-reg_PII-like_a/b"/>
</dbReference>
<dbReference type="PANTHER" id="PTHR23419">
    <property type="entry name" value="DIVALENT CATION TOLERANCE CUTA-RELATED"/>
    <property type="match status" value="1"/>
</dbReference>
<comment type="caution">
    <text evidence="2">The sequence shown here is derived from an EMBL/GenBank/DDBJ whole genome shotgun (WGS) entry which is preliminary data.</text>
</comment>